<evidence type="ECO:0000256" key="1">
    <source>
        <dbReference type="SAM" id="Phobius"/>
    </source>
</evidence>
<feature type="transmembrane region" description="Helical" evidence="1">
    <location>
        <begin position="18"/>
        <end position="35"/>
    </location>
</feature>
<keyword evidence="1" id="KW-1133">Transmembrane helix</keyword>
<sequence length="135" mass="14364">MDNGLVEKMLNKSGKEKILIVLLIGVLLLVIAIPVKSDKTGGYVSGSDTYKTSDEEISDYDVYMEQRIEKILSQVDGVGKVNVMVTLENTDDTAIGGVVIVAQGGDNGSVVSNITSALEALLGIPVHKIKVLKMS</sequence>
<accession>A0ABV1GMC7</accession>
<gene>
    <name evidence="2" type="ORF">WMO38_05865</name>
</gene>
<keyword evidence="3" id="KW-1185">Reference proteome</keyword>
<organism evidence="2 3">
    <name type="scientific">Lachnospira intestinalis</name>
    <dbReference type="NCBI Taxonomy" id="3133158"/>
    <lineage>
        <taxon>Bacteria</taxon>
        <taxon>Bacillati</taxon>
        <taxon>Bacillota</taxon>
        <taxon>Clostridia</taxon>
        <taxon>Lachnospirales</taxon>
        <taxon>Lachnospiraceae</taxon>
        <taxon>Lachnospira</taxon>
    </lineage>
</organism>
<reference evidence="2 3" key="1">
    <citation type="submission" date="2024-03" db="EMBL/GenBank/DDBJ databases">
        <title>Human intestinal bacterial collection.</title>
        <authorList>
            <person name="Pauvert C."/>
            <person name="Hitch T.C.A."/>
            <person name="Clavel T."/>
        </authorList>
    </citation>
    <scope>NUCLEOTIDE SEQUENCE [LARGE SCALE GENOMIC DNA]</scope>
    <source>
        <strain evidence="2 3">CLA-JM-H10</strain>
    </source>
</reference>
<keyword evidence="1" id="KW-0812">Transmembrane</keyword>
<evidence type="ECO:0000313" key="3">
    <source>
        <dbReference type="Proteomes" id="UP001480973"/>
    </source>
</evidence>
<name>A0ABV1GMC7_9FIRM</name>
<protein>
    <recommendedName>
        <fullName evidence="4">Stage III sporulation protein AG</fullName>
    </recommendedName>
</protein>
<evidence type="ECO:0008006" key="4">
    <source>
        <dbReference type="Google" id="ProtNLM"/>
    </source>
</evidence>
<dbReference type="EMBL" id="JBBMES010000004">
    <property type="protein sequence ID" value="MEQ2534640.1"/>
    <property type="molecule type" value="Genomic_DNA"/>
</dbReference>
<proteinExistence type="predicted"/>
<keyword evidence="1" id="KW-0472">Membrane</keyword>
<evidence type="ECO:0000313" key="2">
    <source>
        <dbReference type="EMBL" id="MEQ2534640.1"/>
    </source>
</evidence>
<comment type="caution">
    <text evidence="2">The sequence shown here is derived from an EMBL/GenBank/DDBJ whole genome shotgun (WGS) entry which is preliminary data.</text>
</comment>
<dbReference type="Proteomes" id="UP001480973">
    <property type="component" value="Unassembled WGS sequence"/>
</dbReference>